<dbReference type="PATRIC" id="fig|1359193.3.peg.1196"/>
<gene>
    <name evidence="2" type="ORF">RBEAN4_1237</name>
</gene>
<protein>
    <submittedName>
        <fullName evidence="2">Uncharacterized protein</fullName>
    </submittedName>
</protein>
<dbReference type="EMBL" id="LAOI01000001">
    <property type="protein sequence ID" value="KJV90234.1"/>
    <property type="molecule type" value="Genomic_DNA"/>
</dbReference>
<organism evidence="2 3">
    <name type="scientific">Rickettsia bellii str. RML An4</name>
    <dbReference type="NCBI Taxonomy" id="1359193"/>
    <lineage>
        <taxon>Bacteria</taxon>
        <taxon>Pseudomonadati</taxon>
        <taxon>Pseudomonadota</taxon>
        <taxon>Alphaproteobacteria</taxon>
        <taxon>Rickettsiales</taxon>
        <taxon>Rickettsiaceae</taxon>
        <taxon>Rickettsieae</taxon>
        <taxon>Rickettsia</taxon>
        <taxon>belli group</taxon>
    </lineage>
</organism>
<dbReference type="AlphaFoldDB" id="A0A0F3QFM9"/>
<dbReference type="Proteomes" id="UP000033661">
    <property type="component" value="Unassembled WGS sequence"/>
</dbReference>
<evidence type="ECO:0000313" key="2">
    <source>
        <dbReference type="EMBL" id="KJV90234.1"/>
    </source>
</evidence>
<keyword evidence="1" id="KW-0175">Coiled coil</keyword>
<accession>A0A0F3QFM9</accession>
<keyword evidence="3" id="KW-1185">Reference proteome</keyword>
<dbReference type="RefSeq" id="WP_045799057.1">
    <property type="nucleotide sequence ID" value="NZ_LAOI01000001.1"/>
</dbReference>
<evidence type="ECO:0000256" key="1">
    <source>
        <dbReference type="SAM" id="Coils"/>
    </source>
</evidence>
<name>A0A0F3QFM9_RICBE</name>
<proteinExistence type="predicted"/>
<comment type="caution">
    <text evidence="2">The sequence shown here is derived from an EMBL/GenBank/DDBJ whole genome shotgun (WGS) entry which is preliminary data.</text>
</comment>
<evidence type="ECO:0000313" key="3">
    <source>
        <dbReference type="Proteomes" id="UP000033661"/>
    </source>
</evidence>
<sequence length="400" mass="44610">MPNTLINFSHFVGLSKEQESELLNLLKRLHSFSGSLKTNLKDLEADIFSILKSSLKELAQTENLDLEKIEKLFNKTIKTSLSELSKALDKTYQDQLKTKDIFLFDGIIVEKCLSVLEQVLKFQKELDEVYPGASKKIITSLENILVAVIATQLPILSTFIKASGILEKVNNLIDHEKLLPKIKKWHNDIKNMQQEIRDNKNLKDVYKKAEQVAEISEISNEPVKKIIEVAKNPNNQSSLDYVIEANKSIPQTTKEVEEKISKIKSDVEKALPEEIKDEKLHSIKNTISDRLNSTKTELLKAANPETPFVDKITSLFKAAETATKIASDVKKIAGVIPGGQKLENVISGIITTNLIPKPILTIAKLAPEVAELVKVGKAIIITVLSKSQNLNQTQGRSKSA</sequence>
<feature type="coiled-coil region" evidence="1">
    <location>
        <begin position="182"/>
        <end position="212"/>
    </location>
</feature>
<reference evidence="2 3" key="1">
    <citation type="submission" date="2015-02" db="EMBL/GenBank/DDBJ databases">
        <title>Genome Sequencing of Rickettsiales.</title>
        <authorList>
            <person name="Daugherty S.C."/>
            <person name="Su Q."/>
            <person name="Abolude K."/>
            <person name="Beier-Sexton M."/>
            <person name="Carlyon J.A."/>
            <person name="Carter R."/>
            <person name="Day N.P."/>
            <person name="Dumler S.J."/>
            <person name="Dyachenko V."/>
            <person name="Godinez A."/>
            <person name="Kurtti T.J."/>
            <person name="Lichay M."/>
            <person name="Mullins K.E."/>
            <person name="Ott S."/>
            <person name="Pappas-Brown V."/>
            <person name="Paris D.H."/>
            <person name="Patel P."/>
            <person name="Richards A.L."/>
            <person name="Sadzewicz L."/>
            <person name="Sears K."/>
            <person name="Seidman D."/>
            <person name="Sengamalay N."/>
            <person name="Stenos J."/>
            <person name="Tallon L.J."/>
            <person name="Vincent G."/>
            <person name="Fraser C.M."/>
            <person name="Munderloh U."/>
            <person name="Dunning-Hotopp J.C."/>
        </authorList>
    </citation>
    <scope>NUCLEOTIDE SEQUENCE [LARGE SCALE GENOMIC DNA]</scope>
    <source>
        <strain evidence="2 3">RML An4</strain>
    </source>
</reference>